<feature type="compositionally biased region" description="Basic and acidic residues" evidence="2">
    <location>
        <begin position="208"/>
        <end position="228"/>
    </location>
</feature>
<proteinExistence type="inferred from homology"/>
<evidence type="ECO:0000256" key="1">
    <source>
        <dbReference type="ARBA" id="ARBA00007764"/>
    </source>
</evidence>
<dbReference type="SUPFAM" id="SSF52833">
    <property type="entry name" value="Thioredoxin-like"/>
    <property type="match status" value="1"/>
</dbReference>
<evidence type="ECO:0000256" key="2">
    <source>
        <dbReference type="SAM" id="MobiDB-lite"/>
    </source>
</evidence>
<dbReference type="EMBL" id="MU157858">
    <property type="protein sequence ID" value="KAF9527806.1"/>
    <property type="molecule type" value="Genomic_DNA"/>
</dbReference>
<dbReference type="PROSITE" id="PS51354">
    <property type="entry name" value="GLUTAREDOXIN_2"/>
    <property type="match status" value="1"/>
</dbReference>
<keyword evidence="4" id="KW-1185">Reference proteome</keyword>
<dbReference type="InterPro" id="IPR036249">
    <property type="entry name" value="Thioredoxin-like_sf"/>
</dbReference>
<comment type="caution">
    <text evidence="3">The sequence shown here is derived from an EMBL/GenBank/DDBJ whole genome shotgun (WGS) entry which is preliminary data.</text>
</comment>
<feature type="compositionally biased region" description="Basic and acidic residues" evidence="2">
    <location>
        <begin position="237"/>
        <end position="254"/>
    </location>
</feature>
<evidence type="ECO:0000313" key="4">
    <source>
        <dbReference type="Proteomes" id="UP000807306"/>
    </source>
</evidence>
<comment type="similarity">
    <text evidence="1">Belongs to the SH3BGR family.</text>
</comment>
<sequence>MGPPPISLFMTTIASQISLRQRQEYILRALQVKKIPYVTYDLASDEDAKRLWRRKAPTDKQQLPGFLVGGKFIGTCSDFEDAVEHDELTLFLRQNEEWEADPDRPLPEAKVVGVPGAMTPLEMTPERLKKKIMAQPSPSPLRGLNIGKPTPVNKRTDELDLGEELSGYGLQGVKATEAELRALVEELGLDGDEAGDLVKGLGSLSVTDQKKEKGKPKEETVLDGKSQDSLEASTKVQEVEIPAKTEESGKKGEEPTETSTVTKEDIQVKKEAVPVAMDGRKEE</sequence>
<feature type="region of interest" description="Disordered" evidence="2">
    <location>
        <begin position="208"/>
        <end position="283"/>
    </location>
</feature>
<dbReference type="Pfam" id="PF04908">
    <property type="entry name" value="SH3BGR"/>
    <property type="match status" value="1"/>
</dbReference>
<reference evidence="3" key="1">
    <citation type="submission" date="2020-11" db="EMBL/GenBank/DDBJ databases">
        <authorList>
            <consortium name="DOE Joint Genome Institute"/>
            <person name="Ahrendt S."/>
            <person name="Riley R."/>
            <person name="Andreopoulos W."/>
            <person name="Labutti K."/>
            <person name="Pangilinan J."/>
            <person name="Ruiz-Duenas F.J."/>
            <person name="Barrasa J.M."/>
            <person name="Sanchez-Garcia M."/>
            <person name="Camarero S."/>
            <person name="Miyauchi S."/>
            <person name="Serrano A."/>
            <person name="Linde D."/>
            <person name="Babiker R."/>
            <person name="Drula E."/>
            <person name="Ayuso-Fernandez I."/>
            <person name="Pacheco R."/>
            <person name="Padilla G."/>
            <person name="Ferreira P."/>
            <person name="Barriuso J."/>
            <person name="Kellner H."/>
            <person name="Castanera R."/>
            <person name="Alfaro M."/>
            <person name="Ramirez L."/>
            <person name="Pisabarro A.G."/>
            <person name="Kuo A."/>
            <person name="Tritt A."/>
            <person name="Lipzen A."/>
            <person name="He G."/>
            <person name="Yan M."/>
            <person name="Ng V."/>
            <person name="Cullen D."/>
            <person name="Martin F."/>
            <person name="Rosso M.-N."/>
            <person name="Henrissat B."/>
            <person name="Hibbett D."/>
            <person name="Martinez A.T."/>
            <person name="Grigoriev I.V."/>
        </authorList>
    </citation>
    <scope>NUCLEOTIDE SEQUENCE</scope>
    <source>
        <strain evidence="3">CBS 506.95</strain>
    </source>
</reference>
<accession>A0A9P6JP54</accession>
<dbReference type="Gene3D" id="3.40.30.10">
    <property type="entry name" value="Glutaredoxin"/>
    <property type="match status" value="1"/>
</dbReference>
<protein>
    <recommendedName>
        <fullName evidence="5">SH3 domain-binding glutamic acid-rich protein</fullName>
    </recommendedName>
</protein>
<dbReference type="InterPro" id="IPR006993">
    <property type="entry name" value="Glut_rich_SH3-bd"/>
</dbReference>
<dbReference type="GO" id="GO:0005737">
    <property type="term" value="C:cytoplasm"/>
    <property type="evidence" value="ECO:0007669"/>
    <property type="project" value="TreeGrafter"/>
</dbReference>
<evidence type="ECO:0000313" key="3">
    <source>
        <dbReference type="EMBL" id="KAF9527806.1"/>
    </source>
</evidence>
<dbReference type="PANTHER" id="PTHR12232">
    <property type="entry name" value="SH3 DOMAIN-BINDING GLUTAMIC ACID-RICH-LIKE PROTEIN"/>
    <property type="match status" value="1"/>
</dbReference>
<dbReference type="InterPro" id="IPR051033">
    <property type="entry name" value="SH3BGR"/>
</dbReference>
<dbReference type="Proteomes" id="UP000807306">
    <property type="component" value="Unassembled WGS sequence"/>
</dbReference>
<organism evidence="3 4">
    <name type="scientific">Crepidotus variabilis</name>
    <dbReference type="NCBI Taxonomy" id="179855"/>
    <lineage>
        <taxon>Eukaryota</taxon>
        <taxon>Fungi</taxon>
        <taxon>Dikarya</taxon>
        <taxon>Basidiomycota</taxon>
        <taxon>Agaricomycotina</taxon>
        <taxon>Agaricomycetes</taxon>
        <taxon>Agaricomycetidae</taxon>
        <taxon>Agaricales</taxon>
        <taxon>Agaricineae</taxon>
        <taxon>Crepidotaceae</taxon>
        <taxon>Crepidotus</taxon>
    </lineage>
</organism>
<feature type="compositionally biased region" description="Basic and acidic residues" evidence="2">
    <location>
        <begin position="262"/>
        <end position="283"/>
    </location>
</feature>
<dbReference type="PANTHER" id="PTHR12232:SF0">
    <property type="entry name" value="THIOREDOXIN DOMAIN-CONTAINING PROTEIN"/>
    <property type="match status" value="1"/>
</dbReference>
<gene>
    <name evidence="3" type="ORF">CPB83DRAFT_876289</name>
</gene>
<dbReference type="AlphaFoldDB" id="A0A9P6JP54"/>
<evidence type="ECO:0008006" key="5">
    <source>
        <dbReference type="Google" id="ProtNLM"/>
    </source>
</evidence>
<name>A0A9P6JP54_9AGAR</name>
<dbReference type="OrthoDB" id="9932926at2759"/>